<reference evidence="3" key="2">
    <citation type="submission" date="2020-11" db="EMBL/GenBank/DDBJ databases">
        <authorList>
            <person name="McCartney M.A."/>
            <person name="Auch B."/>
            <person name="Kono T."/>
            <person name="Mallez S."/>
            <person name="Becker A."/>
            <person name="Gohl D.M."/>
            <person name="Silverstein K.A.T."/>
            <person name="Koren S."/>
            <person name="Bechman K.B."/>
            <person name="Herman A."/>
            <person name="Abrahante J.E."/>
            <person name="Garbe J."/>
        </authorList>
    </citation>
    <scope>NUCLEOTIDE SEQUENCE</scope>
    <source>
        <strain evidence="3">Duluth1</strain>
        <tissue evidence="3">Whole animal</tissue>
    </source>
</reference>
<feature type="region of interest" description="Disordered" evidence="1">
    <location>
        <begin position="174"/>
        <end position="206"/>
    </location>
</feature>
<keyword evidence="4" id="KW-1185">Reference proteome</keyword>
<evidence type="ECO:0000256" key="1">
    <source>
        <dbReference type="SAM" id="MobiDB-lite"/>
    </source>
</evidence>
<name>A0A9D4BK90_DREPO</name>
<protein>
    <submittedName>
        <fullName evidence="3">Uncharacterized protein</fullName>
    </submittedName>
</protein>
<sequence>MTFQTCDARHVNIVVRHQQFFFVEGDAPQTHVKLHPMHEKLLELDDVAGPDNEKPTYFDVKSQSSQVEDDGYTNDVRHYNQTATEADKNINLENNLNYHDRVDDEDLNEDLSTENSEDDINLNDKEIELSAERKDLSNRDDNLPIYRDSVKYIDAESNTQHTFQPILKKRLQFRNRSRKKRSAREQWRNSLPGANPKDTVSSRNEEPDVWQAVSDDDLRKTNLMQYKHIAKYVGMTLLSVVGFVFIGACFIRDPIACIFAFGTGCPCCIICCPCIRSFTDKYLNVKRLVRDSMNRYMPGVIVKDDGTLDYYEPTTEELEIMMEIMEEIMD</sequence>
<dbReference type="EMBL" id="JAIWYP010000016">
    <property type="protein sequence ID" value="KAH3697869.1"/>
    <property type="molecule type" value="Genomic_DNA"/>
</dbReference>
<accession>A0A9D4BK90</accession>
<evidence type="ECO:0000256" key="2">
    <source>
        <dbReference type="SAM" id="Phobius"/>
    </source>
</evidence>
<dbReference type="Proteomes" id="UP000828390">
    <property type="component" value="Unassembled WGS sequence"/>
</dbReference>
<keyword evidence="2" id="KW-0812">Transmembrane</keyword>
<feature type="transmembrane region" description="Helical" evidence="2">
    <location>
        <begin position="229"/>
        <end position="248"/>
    </location>
</feature>
<evidence type="ECO:0000313" key="3">
    <source>
        <dbReference type="EMBL" id="KAH3697869.1"/>
    </source>
</evidence>
<evidence type="ECO:0000313" key="4">
    <source>
        <dbReference type="Proteomes" id="UP000828390"/>
    </source>
</evidence>
<dbReference type="AlphaFoldDB" id="A0A9D4BK90"/>
<keyword evidence="2" id="KW-0472">Membrane</keyword>
<gene>
    <name evidence="3" type="ORF">DPMN_085380</name>
</gene>
<organism evidence="3 4">
    <name type="scientific">Dreissena polymorpha</name>
    <name type="common">Zebra mussel</name>
    <name type="synonym">Mytilus polymorpha</name>
    <dbReference type="NCBI Taxonomy" id="45954"/>
    <lineage>
        <taxon>Eukaryota</taxon>
        <taxon>Metazoa</taxon>
        <taxon>Spiralia</taxon>
        <taxon>Lophotrochozoa</taxon>
        <taxon>Mollusca</taxon>
        <taxon>Bivalvia</taxon>
        <taxon>Autobranchia</taxon>
        <taxon>Heteroconchia</taxon>
        <taxon>Euheterodonta</taxon>
        <taxon>Imparidentia</taxon>
        <taxon>Neoheterodontei</taxon>
        <taxon>Myida</taxon>
        <taxon>Dreissenoidea</taxon>
        <taxon>Dreissenidae</taxon>
        <taxon>Dreissena</taxon>
    </lineage>
</organism>
<keyword evidence="2" id="KW-1133">Transmembrane helix</keyword>
<reference evidence="3" key="1">
    <citation type="journal article" date="2019" name="bioRxiv">
        <title>The Genome of the Zebra Mussel, Dreissena polymorpha: A Resource for Invasive Species Research.</title>
        <authorList>
            <person name="McCartney M.A."/>
            <person name="Auch B."/>
            <person name="Kono T."/>
            <person name="Mallez S."/>
            <person name="Zhang Y."/>
            <person name="Obille A."/>
            <person name="Becker A."/>
            <person name="Abrahante J.E."/>
            <person name="Garbe J."/>
            <person name="Badalamenti J.P."/>
            <person name="Herman A."/>
            <person name="Mangelson H."/>
            <person name="Liachko I."/>
            <person name="Sullivan S."/>
            <person name="Sone E.D."/>
            <person name="Koren S."/>
            <person name="Silverstein K.A.T."/>
            <person name="Beckman K.B."/>
            <person name="Gohl D.M."/>
        </authorList>
    </citation>
    <scope>NUCLEOTIDE SEQUENCE</scope>
    <source>
        <strain evidence="3">Duluth1</strain>
        <tissue evidence="3">Whole animal</tissue>
    </source>
</reference>
<proteinExistence type="predicted"/>
<comment type="caution">
    <text evidence="3">The sequence shown here is derived from an EMBL/GenBank/DDBJ whole genome shotgun (WGS) entry which is preliminary data.</text>
</comment>